<name>A0A6J2WBV0_CHACN</name>
<dbReference type="GO" id="GO:0000209">
    <property type="term" value="P:protein polyubiquitination"/>
    <property type="evidence" value="ECO:0007669"/>
    <property type="project" value="TreeGrafter"/>
</dbReference>
<dbReference type="AlphaFoldDB" id="A0A6J2WBV0"/>
<protein>
    <recommendedName>
        <fullName evidence="3">E3 ubiquitin-protein ligase E3D</fullName>
        <ecNumber evidence="2">2.3.2.26</ecNumber>
    </recommendedName>
    <alternativeName>
        <fullName evidence="6">HECT-type E3 ubiquitin transferase E3D</fullName>
    </alternativeName>
    <alternativeName>
        <fullName evidence="5">UbcH10-binding protein with a HECT-like domain</fullName>
    </alternativeName>
    <alternativeName>
        <fullName evidence="4">Ubiquitin-conjugating enzyme E2C-binding protein</fullName>
    </alternativeName>
</protein>
<gene>
    <name evidence="11" type="primary">ube3d</name>
</gene>
<dbReference type="InParanoid" id="A0A6J2WBV0"/>
<reference evidence="11" key="1">
    <citation type="submission" date="2025-08" db="UniProtKB">
        <authorList>
            <consortium name="RefSeq"/>
        </authorList>
    </citation>
    <scope>IDENTIFICATION</scope>
</reference>
<feature type="compositionally biased region" description="Basic and acidic residues" evidence="9">
    <location>
        <begin position="186"/>
        <end position="204"/>
    </location>
</feature>
<dbReference type="RefSeq" id="XP_030640806.1">
    <property type="nucleotide sequence ID" value="XM_030784946.1"/>
</dbReference>
<evidence type="ECO:0000256" key="4">
    <source>
        <dbReference type="ARBA" id="ARBA00029737"/>
    </source>
</evidence>
<evidence type="ECO:0000256" key="3">
    <source>
        <dbReference type="ARBA" id="ARBA00013646"/>
    </source>
</evidence>
<dbReference type="GO" id="GO:0006513">
    <property type="term" value="P:protein monoubiquitination"/>
    <property type="evidence" value="ECO:0007669"/>
    <property type="project" value="TreeGrafter"/>
</dbReference>
<comment type="function">
    <text evidence="7">E3 ubiquitin-protein ligase which accepts ubiquitin from specific E2 ubiquitin-conjugating enzymes, and transfers it to substrates, generally promoting their degradation by the proteasome. Independently of its E3 ubiquitin-protein ligase activity, acts as an inhibitor of CPSF3 endonuclease activity by blocking CPSF3 active site.</text>
</comment>
<evidence type="ECO:0000313" key="11">
    <source>
        <dbReference type="RefSeq" id="XP_030640806.1"/>
    </source>
</evidence>
<dbReference type="FunCoup" id="A0A6J2WBV0">
    <property type="interactions" value="139"/>
</dbReference>
<dbReference type="Proteomes" id="UP000504632">
    <property type="component" value="Chromosome 9"/>
</dbReference>
<dbReference type="CTD" id="90025"/>
<evidence type="ECO:0000256" key="9">
    <source>
        <dbReference type="SAM" id="MobiDB-lite"/>
    </source>
</evidence>
<dbReference type="PANTHER" id="PTHR31531:SF2">
    <property type="entry name" value="E3 UBIQUITIN-PROTEIN LIGASE E3D"/>
    <property type="match status" value="1"/>
</dbReference>
<evidence type="ECO:0000256" key="7">
    <source>
        <dbReference type="ARBA" id="ARBA00053831"/>
    </source>
</evidence>
<dbReference type="GO" id="GO:0061630">
    <property type="term" value="F:ubiquitin protein ligase activity"/>
    <property type="evidence" value="ECO:0007669"/>
    <property type="project" value="UniProtKB-EC"/>
</dbReference>
<dbReference type="InterPro" id="IPR019193">
    <property type="entry name" value="UBQ-conj_enz_E2-bd_prot"/>
</dbReference>
<evidence type="ECO:0000256" key="2">
    <source>
        <dbReference type="ARBA" id="ARBA00012485"/>
    </source>
</evidence>
<dbReference type="EC" id="2.3.2.26" evidence="2"/>
<dbReference type="GO" id="GO:0051865">
    <property type="term" value="P:protein autoubiquitination"/>
    <property type="evidence" value="ECO:0007669"/>
    <property type="project" value="TreeGrafter"/>
</dbReference>
<evidence type="ECO:0000256" key="5">
    <source>
        <dbReference type="ARBA" id="ARBA00032234"/>
    </source>
</evidence>
<accession>A0A6J2WBV0</accession>
<proteinExistence type="predicted"/>
<evidence type="ECO:0000256" key="1">
    <source>
        <dbReference type="ARBA" id="ARBA00000885"/>
    </source>
</evidence>
<comment type="catalytic activity">
    <reaction evidence="1">
        <text>S-ubiquitinyl-[E2 ubiquitin-conjugating enzyme]-L-cysteine + [acceptor protein]-L-lysine = [E2 ubiquitin-conjugating enzyme]-L-cysteine + N(6)-ubiquitinyl-[acceptor protein]-L-lysine.</text>
        <dbReference type="EC" id="2.3.2.26"/>
    </reaction>
</comment>
<evidence type="ECO:0000256" key="8">
    <source>
        <dbReference type="ARBA" id="ARBA00064185"/>
    </source>
</evidence>
<dbReference type="GO" id="GO:0031624">
    <property type="term" value="F:ubiquitin conjugating enzyme binding"/>
    <property type="evidence" value="ECO:0007669"/>
    <property type="project" value="TreeGrafter"/>
</dbReference>
<dbReference type="GO" id="GO:0030332">
    <property type="term" value="F:cyclin binding"/>
    <property type="evidence" value="ECO:0007669"/>
    <property type="project" value="TreeGrafter"/>
</dbReference>
<dbReference type="GeneID" id="115821182"/>
<sequence length="399" mass="44155">MEDSENQYSIFLELRQRLQSGLLIIRNDVAKSSTNLKVSFKDSALDIHTPTGTRHVELPRGISLAGGSCPEPSGTEEGDGLHFRLRLRVNKLSDARGSVFEKLRATESYCFLCQACGSRVLMERAFGRVLPLPNGNWNALVDDWCCHPDPFANRKLIPRADDCLLGDTYVLLSRDRNADETLFQETRAEEPTDGGRGRDAAGEHKPRRKAVAVGCKSCGSSLGEVVTDEVLKLYITEVVVKQNDERDGDVTEERLRFLEHTLGARLVKLSSAQSVFRFSIQTPASKAHILLWLLNADTLVAWFSDKSVNGDAPVSTSDSPATERQSCLAHGAVKVLYLSCTPSKHQDIIDAWEKDIGVHPLTLPLSTCEEVLRLLRASTSCLPASLRSMNSYQVAYLRL</sequence>
<dbReference type="GO" id="GO:0043161">
    <property type="term" value="P:proteasome-mediated ubiquitin-dependent protein catabolic process"/>
    <property type="evidence" value="ECO:0007669"/>
    <property type="project" value="TreeGrafter"/>
</dbReference>
<dbReference type="PANTHER" id="PTHR31531">
    <property type="entry name" value="E3 UBIQUITIN-PROTEIN LIGASE E3D FAMILY MEMBER"/>
    <property type="match status" value="1"/>
</dbReference>
<evidence type="ECO:0000313" key="10">
    <source>
        <dbReference type="Proteomes" id="UP000504632"/>
    </source>
</evidence>
<dbReference type="GO" id="GO:0005634">
    <property type="term" value="C:nucleus"/>
    <property type="evidence" value="ECO:0007669"/>
    <property type="project" value="TreeGrafter"/>
</dbReference>
<dbReference type="GO" id="GO:0005829">
    <property type="term" value="C:cytosol"/>
    <property type="evidence" value="ECO:0007669"/>
    <property type="project" value="TreeGrafter"/>
</dbReference>
<organism evidence="10 11">
    <name type="scientific">Chanos chanos</name>
    <name type="common">Milkfish</name>
    <name type="synonym">Mugil chanos</name>
    <dbReference type="NCBI Taxonomy" id="29144"/>
    <lineage>
        <taxon>Eukaryota</taxon>
        <taxon>Metazoa</taxon>
        <taxon>Chordata</taxon>
        <taxon>Craniata</taxon>
        <taxon>Vertebrata</taxon>
        <taxon>Euteleostomi</taxon>
        <taxon>Actinopterygii</taxon>
        <taxon>Neopterygii</taxon>
        <taxon>Teleostei</taxon>
        <taxon>Ostariophysi</taxon>
        <taxon>Gonorynchiformes</taxon>
        <taxon>Chanidae</taxon>
        <taxon>Chanos</taxon>
    </lineage>
</organism>
<dbReference type="Pfam" id="PF09814">
    <property type="entry name" value="HECT_2"/>
    <property type="match status" value="1"/>
</dbReference>
<comment type="subunit">
    <text evidence="8">Interacts with UBE2C/UbcH10 (E2 ubiquitin-conjugating enzyme). In vitro, interacts with cyclin-B.</text>
</comment>
<dbReference type="GO" id="GO:0000151">
    <property type="term" value="C:ubiquitin ligase complex"/>
    <property type="evidence" value="ECO:0007669"/>
    <property type="project" value="TreeGrafter"/>
</dbReference>
<dbReference type="OrthoDB" id="66510at2759"/>
<keyword evidence="10" id="KW-1185">Reference proteome</keyword>
<evidence type="ECO:0000256" key="6">
    <source>
        <dbReference type="ARBA" id="ARBA00032298"/>
    </source>
</evidence>
<feature type="region of interest" description="Disordered" evidence="9">
    <location>
        <begin position="182"/>
        <end position="205"/>
    </location>
</feature>